<dbReference type="InterPro" id="IPR041700">
    <property type="entry name" value="OMP_b-brl_3"/>
</dbReference>
<dbReference type="SUPFAM" id="SSF56935">
    <property type="entry name" value="Porins"/>
    <property type="match status" value="1"/>
</dbReference>
<organism evidence="7 8">
    <name type="scientific">Terrimonas rubra</name>
    <dbReference type="NCBI Taxonomy" id="1035890"/>
    <lineage>
        <taxon>Bacteria</taxon>
        <taxon>Pseudomonadati</taxon>
        <taxon>Bacteroidota</taxon>
        <taxon>Chitinophagia</taxon>
        <taxon>Chitinophagales</taxon>
        <taxon>Chitinophagaceae</taxon>
        <taxon>Terrimonas</taxon>
    </lineage>
</organism>
<dbReference type="EMBL" id="JBHUOZ010000001">
    <property type="protein sequence ID" value="MFD2918559.1"/>
    <property type="molecule type" value="Genomic_DNA"/>
</dbReference>
<gene>
    <name evidence="7" type="ORF">ACFS6H_02485</name>
</gene>
<dbReference type="InterPro" id="IPR008969">
    <property type="entry name" value="CarboxyPept-like_regulatory"/>
</dbReference>
<keyword evidence="2" id="KW-0472">Membrane</keyword>
<accession>A0ABW5ZZW3</accession>
<dbReference type="Gene3D" id="2.60.40.1120">
    <property type="entry name" value="Carboxypeptidase-like, regulatory domain"/>
    <property type="match status" value="1"/>
</dbReference>
<proteinExistence type="predicted"/>
<dbReference type="InterPro" id="IPR036942">
    <property type="entry name" value="Beta-barrel_TonB_sf"/>
</dbReference>
<keyword evidence="3" id="KW-0998">Cell outer membrane</keyword>
<keyword evidence="4" id="KW-0732">Signal</keyword>
<dbReference type="Pfam" id="PF07715">
    <property type="entry name" value="Plug"/>
    <property type="match status" value="1"/>
</dbReference>
<evidence type="ECO:0000313" key="7">
    <source>
        <dbReference type="EMBL" id="MFD2918559.1"/>
    </source>
</evidence>
<dbReference type="Proteomes" id="UP001597511">
    <property type="component" value="Unassembled WGS sequence"/>
</dbReference>
<name>A0ABW5ZZW3_9BACT</name>
<dbReference type="Gene3D" id="2.40.170.20">
    <property type="entry name" value="TonB-dependent receptor, beta-barrel domain"/>
    <property type="match status" value="1"/>
</dbReference>
<comment type="subcellular location">
    <subcellularLocation>
        <location evidence="1">Cell outer membrane</location>
    </subcellularLocation>
</comment>
<dbReference type="InterPro" id="IPR012910">
    <property type="entry name" value="Plug_dom"/>
</dbReference>
<dbReference type="Gene3D" id="2.170.130.10">
    <property type="entry name" value="TonB-dependent receptor, plug domain"/>
    <property type="match status" value="1"/>
</dbReference>
<evidence type="ECO:0000313" key="8">
    <source>
        <dbReference type="Proteomes" id="UP001597511"/>
    </source>
</evidence>
<evidence type="ECO:0000256" key="1">
    <source>
        <dbReference type="ARBA" id="ARBA00004442"/>
    </source>
</evidence>
<dbReference type="Pfam" id="PF14905">
    <property type="entry name" value="OMP_b-brl_3"/>
    <property type="match status" value="1"/>
</dbReference>
<dbReference type="InterPro" id="IPR037066">
    <property type="entry name" value="Plug_dom_sf"/>
</dbReference>
<evidence type="ECO:0000259" key="6">
    <source>
        <dbReference type="Pfam" id="PF14905"/>
    </source>
</evidence>
<keyword evidence="8" id="KW-1185">Reference proteome</keyword>
<sequence>MQFWLRSAFSFLLILMVSALTAQNIRLTGKVLGDKNDPLVGVNIKVAAAGKTVLTNVEGRYTFELAAGKKYEIEFSAVGYETKIISDVEVKAGQVNELDVVMTVQSKELEGVVVSSKRTGARMETVSSTIAFQKNTNTVASVISSESIRRSPDRNTGEVLKRTPGASLQDGKFLVVRGLADRYNAAMLNGILLTSTEPDRKAFSFDMIPSAMIDNIIINKAFVPEYPGEWAGGLIQVNTKDIPTQNFLNVQIGTGFNTQTTGKDFYKAKGGKLDWLGWDDGTRGLPSSYTTKSAFDLLTRAEKTQIGKDLQNDWAPGRVNGQPNYSFQANGGFTGKLFGKKIGGSLGINYNRNNRFIDIINRYQTIGGAGFDLEYDYKDGRYNEETTVGGLASLSIQLNPLNKISFKTIANINTNNYVTTREGVSIAMHADVKDGLEITFKQNTFFTSQLMGEHSLAKALKFKWYGAFNILDAYSPDQRRGLYTRPTGTNDAYQFLMGNTLTQESGSRVFQNLSDYIYTAGGDLNYSFKAFGYNQSVKGGYMLQVKDRLFDAQLFAHYLPRDNPALRQLPIDQLFAPGNFGDGSETSNLIAFDAIKNRNFRYMANTILNAGFLQFDNQFAKNLRVVWGARIESYDQLIGSVKKWDDRHAHSKVIDVLPGFNATYKVNNLTNIRLTGSQTVVRPEFRELAPLNLYDFEVNAGVSGNPDLVRTKITNLDLRYELYPRAGEVFTAGVFYKFFDKPIEQYLLGIGSAYSYRNPKQAKAFGVEVEFRKKLDFINGLSNFTFQSNAAYIYSRVKDENLRIDRPLQGQSPYLLNLGLLYDSEKHGLNATLLFNQIGKRLYLVGDVNIANSGVPEVWEAPRPVLDFQIGKKVLNKKGELRFMVSDILNQRQYFYQNADSNTSLQKDKDQYRYVRKFGTTFSLTFNYSIL</sequence>
<dbReference type="PANTHER" id="PTHR40980:SF5">
    <property type="entry name" value="TONB-DEPENDENT RECEPTOR"/>
    <property type="match status" value="1"/>
</dbReference>
<feature type="domain" description="Outer membrane protein beta-barrel" evidence="6">
    <location>
        <begin position="590"/>
        <end position="922"/>
    </location>
</feature>
<protein>
    <submittedName>
        <fullName evidence="7">Outer membrane beta-barrel protein</fullName>
    </submittedName>
</protein>
<feature type="signal peptide" evidence="4">
    <location>
        <begin position="1"/>
        <end position="22"/>
    </location>
</feature>
<feature type="domain" description="TonB-dependent receptor plug" evidence="5">
    <location>
        <begin position="134"/>
        <end position="220"/>
    </location>
</feature>
<comment type="caution">
    <text evidence="7">The sequence shown here is derived from an EMBL/GenBank/DDBJ whole genome shotgun (WGS) entry which is preliminary data.</text>
</comment>
<evidence type="ECO:0000259" key="5">
    <source>
        <dbReference type="Pfam" id="PF07715"/>
    </source>
</evidence>
<dbReference type="SUPFAM" id="SSF49464">
    <property type="entry name" value="Carboxypeptidase regulatory domain-like"/>
    <property type="match status" value="1"/>
</dbReference>
<dbReference type="Pfam" id="PF13620">
    <property type="entry name" value="CarboxypepD_reg"/>
    <property type="match status" value="1"/>
</dbReference>
<dbReference type="PANTHER" id="PTHR40980">
    <property type="entry name" value="PLUG DOMAIN-CONTAINING PROTEIN"/>
    <property type="match status" value="1"/>
</dbReference>
<reference evidence="8" key="1">
    <citation type="journal article" date="2019" name="Int. J. Syst. Evol. Microbiol.">
        <title>The Global Catalogue of Microorganisms (GCM) 10K type strain sequencing project: providing services to taxonomists for standard genome sequencing and annotation.</title>
        <authorList>
            <consortium name="The Broad Institute Genomics Platform"/>
            <consortium name="The Broad Institute Genome Sequencing Center for Infectious Disease"/>
            <person name="Wu L."/>
            <person name="Ma J."/>
        </authorList>
    </citation>
    <scope>NUCLEOTIDE SEQUENCE [LARGE SCALE GENOMIC DNA]</scope>
    <source>
        <strain evidence="8">KCTC 23299</strain>
    </source>
</reference>
<evidence type="ECO:0000256" key="2">
    <source>
        <dbReference type="ARBA" id="ARBA00023136"/>
    </source>
</evidence>
<evidence type="ECO:0000256" key="3">
    <source>
        <dbReference type="ARBA" id="ARBA00023237"/>
    </source>
</evidence>
<evidence type="ECO:0000256" key="4">
    <source>
        <dbReference type="SAM" id="SignalP"/>
    </source>
</evidence>
<dbReference type="RefSeq" id="WP_386094880.1">
    <property type="nucleotide sequence ID" value="NZ_JBHUOZ010000001.1"/>
</dbReference>
<feature type="chain" id="PRO_5047542198" evidence="4">
    <location>
        <begin position="23"/>
        <end position="931"/>
    </location>
</feature>